<keyword evidence="2" id="KW-0201">Cytochrome c-type biogenesis</keyword>
<comment type="caution">
    <text evidence="3">The sequence shown here is derived from an EMBL/GenBank/DDBJ whole genome shotgun (WGS) entry which is preliminary data.</text>
</comment>
<evidence type="ECO:0000256" key="1">
    <source>
        <dbReference type="ARBA" id="ARBA00004196"/>
    </source>
</evidence>
<proteinExistence type="predicted"/>
<dbReference type="InterPro" id="IPR017560">
    <property type="entry name" value="Cyt_c_biogenesis_CcmI"/>
</dbReference>
<dbReference type="SUPFAM" id="SSF48452">
    <property type="entry name" value="TPR-like"/>
    <property type="match status" value="1"/>
</dbReference>
<sequence length="393" mass="41633">MILWILLALMTAIVAAALLYPLYRRPEALAPDNAGEIEVYRDQMKELDRDRAGGLISAEEAEYARAEIGRRLLAAAGKENVDAADAVKTSGLRRMAIGIVTVAPPAIGLCLYVMLGSPGLPDQPLEARLANPGNDMSLLVAKAERHLAQNPNDGSGWDILAPIYFRTARLGDAELAYRNAIRLIGPSAARLSGLGETLVVANDGIVTEDARSAFEQAVRLEPGDVRARFYVGVAQEQAGKATDAKATFEEIAKASPRDAPWMGLINEHIAKNGGTVAAPAAPPSLGGPNADDVAAAQDMSQGDRQDMIRGMVDSLASKLESDPNNIEGWLRLVRSYMVLGDREKAEAALKTGLEHFPADGNEGRQLIALAQEIGLSAEGAANPGATPKMGVTQ</sequence>
<dbReference type="Pfam" id="PF14559">
    <property type="entry name" value="TPR_19"/>
    <property type="match status" value="1"/>
</dbReference>
<gene>
    <name evidence="3" type="ORF">GGE35_001887</name>
</gene>
<evidence type="ECO:0000313" key="4">
    <source>
        <dbReference type="Proteomes" id="UP000576087"/>
    </source>
</evidence>
<dbReference type="Proteomes" id="UP000576087">
    <property type="component" value="Unassembled WGS sequence"/>
</dbReference>
<evidence type="ECO:0000256" key="2">
    <source>
        <dbReference type="ARBA" id="ARBA00022748"/>
    </source>
</evidence>
<dbReference type="PANTHER" id="PTHR47870">
    <property type="entry name" value="CYTOCHROME C-TYPE BIOGENESIS PROTEIN CCMH"/>
    <property type="match status" value="1"/>
</dbReference>
<dbReference type="Pfam" id="PF13432">
    <property type="entry name" value="TPR_16"/>
    <property type="match status" value="1"/>
</dbReference>
<accession>A0A7W6UZ29</accession>
<dbReference type="GO" id="GO:0017004">
    <property type="term" value="P:cytochrome complex assembly"/>
    <property type="evidence" value="ECO:0007669"/>
    <property type="project" value="UniProtKB-KW"/>
</dbReference>
<dbReference type="GO" id="GO:0005886">
    <property type="term" value="C:plasma membrane"/>
    <property type="evidence" value="ECO:0007669"/>
    <property type="project" value="TreeGrafter"/>
</dbReference>
<dbReference type="InterPro" id="IPR011990">
    <property type="entry name" value="TPR-like_helical_dom_sf"/>
</dbReference>
<dbReference type="EMBL" id="JACIHM010000002">
    <property type="protein sequence ID" value="MBB4446071.1"/>
    <property type="molecule type" value="Genomic_DNA"/>
</dbReference>
<dbReference type="PANTHER" id="PTHR47870:SF1">
    <property type="entry name" value="CYTOCHROME C-TYPE BIOGENESIS PROTEIN CCMH"/>
    <property type="match status" value="1"/>
</dbReference>
<protein>
    <submittedName>
        <fullName evidence="3">Cytochrome c-type biogenesis protein CcmH</fullName>
    </submittedName>
</protein>
<dbReference type="RefSeq" id="WP_183822582.1">
    <property type="nucleotide sequence ID" value="NZ_JACIGW010000002.1"/>
</dbReference>
<evidence type="ECO:0000313" key="3">
    <source>
        <dbReference type="EMBL" id="MBB4446071.1"/>
    </source>
</evidence>
<reference evidence="3 4" key="1">
    <citation type="submission" date="2020-08" db="EMBL/GenBank/DDBJ databases">
        <title>Genomic Encyclopedia of Type Strains, Phase IV (KMG-V): Genome sequencing to study the core and pangenomes of soil and plant-associated prokaryotes.</title>
        <authorList>
            <person name="Whitman W."/>
        </authorList>
    </citation>
    <scope>NUCLEOTIDE SEQUENCE [LARGE SCALE GENOMIC DNA]</scope>
    <source>
        <strain evidence="3 4">SEMIA 452</strain>
    </source>
</reference>
<dbReference type="Gene3D" id="1.25.40.10">
    <property type="entry name" value="Tetratricopeptide repeat domain"/>
    <property type="match status" value="2"/>
</dbReference>
<dbReference type="GO" id="GO:0030313">
    <property type="term" value="C:cell envelope"/>
    <property type="evidence" value="ECO:0007669"/>
    <property type="project" value="UniProtKB-SubCell"/>
</dbReference>
<dbReference type="AlphaFoldDB" id="A0A7W6UZ29"/>
<organism evidence="3 4">
    <name type="scientific">Aliirhizobium cellulosilyticum</name>
    <dbReference type="NCBI Taxonomy" id="393664"/>
    <lineage>
        <taxon>Bacteria</taxon>
        <taxon>Pseudomonadati</taxon>
        <taxon>Pseudomonadota</taxon>
        <taxon>Alphaproteobacteria</taxon>
        <taxon>Hyphomicrobiales</taxon>
        <taxon>Rhizobiaceae</taxon>
        <taxon>Aliirhizobium</taxon>
    </lineage>
</organism>
<dbReference type="NCBIfam" id="TIGR03142">
    <property type="entry name" value="cytochro_ccmI"/>
    <property type="match status" value="1"/>
</dbReference>
<dbReference type="InterPro" id="IPR051263">
    <property type="entry name" value="C-type_cytochrome_biogenesis"/>
</dbReference>
<comment type="subcellular location">
    <subcellularLocation>
        <location evidence="1">Cell envelope</location>
    </subcellularLocation>
</comment>
<name>A0A7W6UZ29_9HYPH</name>